<dbReference type="Pfam" id="PF01553">
    <property type="entry name" value="Acyltransferase"/>
    <property type="match status" value="1"/>
</dbReference>
<feature type="domain" description="Phospholipid/glycerol acyltransferase" evidence="2">
    <location>
        <begin position="116"/>
        <end position="235"/>
    </location>
</feature>
<keyword evidence="3" id="KW-0012">Acyltransferase</keyword>
<dbReference type="RefSeq" id="WP_183780001.1">
    <property type="nucleotide sequence ID" value="NZ_JACIBS010000001.1"/>
</dbReference>
<protein>
    <submittedName>
        <fullName evidence="3">1-acyl-sn-glycerol-3-phosphate acyltransferase</fullName>
    </submittedName>
</protein>
<dbReference type="CDD" id="cd07987">
    <property type="entry name" value="LPLAT_MGAT-like"/>
    <property type="match status" value="1"/>
</dbReference>
<dbReference type="PANTHER" id="PTHR22753">
    <property type="entry name" value="TRANSMEMBRANE PROTEIN 68"/>
    <property type="match status" value="1"/>
</dbReference>
<proteinExistence type="predicted"/>
<dbReference type="PANTHER" id="PTHR22753:SF14">
    <property type="entry name" value="MONOACYLGLYCEROL_DIACYLGLYCEROL O-ACYLTRANSFERASE"/>
    <property type="match status" value="1"/>
</dbReference>
<keyword evidence="3" id="KW-0808">Transferase</keyword>
<dbReference type="InterPro" id="IPR002123">
    <property type="entry name" value="Plipid/glycerol_acylTrfase"/>
</dbReference>
<dbReference type="Proteomes" id="UP000564573">
    <property type="component" value="Unassembled WGS sequence"/>
</dbReference>
<organism evidence="3 4">
    <name type="scientific">Prauserella sediminis</name>
    <dbReference type="NCBI Taxonomy" id="577680"/>
    <lineage>
        <taxon>Bacteria</taxon>
        <taxon>Bacillati</taxon>
        <taxon>Actinomycetota</taxon>
        <taxon>Actinomycetes</taxon>
        <taxon>Pseudonocardiales</taxon>
        <taxon>Pseudonocardiaceae</taxon>
        <taxon>Prauserella</taxon>
        <taxon>Prauserella salsuginis group</taxon>
    </lineage>
</organism>
<dbReference type="SMART" id="SM00563">
    <property type="entry name" value="PlsC"/>
    <property type="match status" value="1"/>
</dbReference>
<keyword evidence="4" id="KW-1185">Reference proteome</keyword>
<dbReference type="GO" id="GO:0016746">
    <property type="term" value="F:acyltransferase activity"/>
    <property type="evidence" value="ECO:0007669"/>
    <property type="project" value="UniProtKB-KW"/>
</dbReference>
<name>A0A839XKG8_9PSEU</name>
<dbReference type="EMBL" id="JACIBS010000001">
    <property type="protein sequence ID" value="MBB3662309.1"/>
    <property type="molecule type" value="Genomic_DNA"/>
</dbReference>
<comment type="caution">
    <text evidence="3">The sequence shown here is derived from an EMBL/GenBank/DDBJ whole genome shotgun (WGS) entry which is preliminary data.</text>
</comment>
<evidence type="ECO:0000313" key="4">
    <source>
        <dbReference type="Proteomes" id="UP000564573"/>
    </source>
</evidence>
<reference evidence="3 4" key="1">
    <citation type="submission" date="2020-08" db="EMBL/GenBank/DDBJ databases">
        <title>Sequencing the genomes of 1000 actinobacteria strains.</title>
        <authorList>
            <person name="Klenk H.-P."/>
        </authorList>
    </citation>
    <scope>NUCLEOTIDE SEQUENCE [LARGE SCALE GENOMIC DNA]</scope>
    <source>
        <strain evidence="3 4">DSM 45267</strain>
    </source>
</reference>
<feature type="region of interest" description="Disordered" evidence="1">
    <location>
        <begin position="1"/>
        <end position="34"/>
    </location>
</feature>
<dbReference type="SUPFAM" id="SSF69593">
    <property type="entry name" value="Glycerol-3-phosphate (1)-acyltransferase"/>
    <property type="match status" value="1"/>
</dbReference>
<dbReference type="InterPro" id="IPR016676">
    <property type="entry name" value="P_lipid/glycerol_AcTrfase_prd"/>
</dbReference>
<accession>A0A839XKG8</accession>
<dbReference type="PIRSF" id="PIRSF016753">
    <property type="entry name" value="P_lipid/glycerol_ac_tran_prd"/>
    <property type="match status" value="1"/>
</dbReference>
<evidence type="ECO:0000256" key="1">
    <source>
        <dbReference type="SAM" id="MobiDB-lite"/>
    </source>
</evidence>
<dbReference type="GO" id="GO:0016020">
    <property type="term" value="C:membrane"/>
    <property type="evidence" value="ECO:0007669"/>
    <property type="project" value="TreeGrafter"/>
</dbReference>
<sequence length="330" mass="35354">MSSGSSAQVIRLHTGGAPGGDPAREADAGDADRDASVVELPTAPASESAADGADDPLGRLLTFLARRLTGDYAVDEFGFDPELTDTLILPPLKLLYDKWFRVAAVGGNNLPVDGGALLVGNHSGVLPIDSIMTALAVRERHPQRRHLRMLGADLVFKAPVLGTLARKTGQTLACNPDAERLLRAGELVGVWPEGFKGVGKPFSARYKLQRFGRGGFASAAMRAGVPIIPVAVVGAEEIYPKIGDIKPLARLLGLPYFPVTPFFPLLGPLGAVPLPTKWTIEFGEPIPTDGYGPEAVDDPMSVFNLNDQVRESIQQMLYRRLARRRNIFSG</sequence>
<evidence type="ECO:0000313" key="3">
    <source>
        <dbReference type="EMBL" id="MBB3662309.1"/>
    </source>
</evidence>
<dbReference type="AlphaFoldDB" id="A0A839XKG8"/>
<gene>
    <name evidence="3" type="ORF">FB384_001213</name>
</gene>
<evidence type="ECO:0000259" key="2">
    <source>
        <dbReference type="SMART" id="SM00563"/>
    </source>
</evidence>
<feature type="compositionally biased region" description="Basic and acidic residues" evidence="1">
    <location>
        <begin position="22"/>
        <end position="34"/>
    </location>
</feature>